<evidence type="ECO:0000313" key="3">
    <source>
        <dbReference type="WBParaSite" id="SSTP_0000704400.1"/>
    </source>
</evidence>
<sequence length="105" mass="11920">MSKADNNLDVESGELRDISLITFINRKPASRRHVCFPSASFDYTSTNIALNTLIGRKRSRDSDNWARNLQKHNGTKDCEEAKVAKIEKEAHLKEAERARSQMTAD</sequence>
<name>A0A0K0EC31_STRER</name>
<evidence type="ECO:0000313" key="2">
    <source>
        <dbReference type="Proteomes" id="UP000035681"/>
    </source>
</evidence>
<organism evidence="3">
    <name type="scientific">Strongyloides stercoralis</name>
    <name type="common">Threadworm</name>
    <dbReference type="NCBI Taxonomy" id="6248"/>
    <lineage>
        <taxon>Eukaryota</taxon>
        <taxon>Metazoa</taxon>
        <taxon>Ecdysozoa</taxon>
        <taxon>Nematoda</taxon>
        <taxon>Chromadorea</taxon>
        <taxon>Rhabditida</taxon>
        <taxon>Tylenchina</taxon>
        <taxon>Panagrolaimomorpha</taxon>
        <taxon>Strongyloidoidea</taxon>
        <taxon>Strongyloididae</taxon>
        <taxon>Strongyloides</taxon>
    </lineage>
</organism>
<dbReference type="WBParaSite" id="TCONS_00013775.p1">
    <property type="protein sequence ID" value="TCONS_00013775.p1"/>
    <property type="gene ID" value="XLOC_008685"/>
</dbReference>
<keyword evidence="1" id="KW-0175">Coiled coil</keyword>
<feature type="coiled-coil region" evidence="1">
    <location>
        <begin position="69"/>
        <end position="101"/>
    </location>
</feature>
<proteinExistence type="predicted"/>
<accession>A0A0K0EC31</accession>
<protein>
    <submittedName>
        <fullName evidence="3">CACTA en-spm transposon protein</fullName>
    </submittedName>
</protein>
<evidence type="ECO:0000256" key="1">
    <source>
        <dbReference type="SAM" id="Coils"/>
    </source>
</evidence>
<dbReference type="AlphaFoldDB" id="A0A0K0EC31"/>
<reference evidence="3" key="1">
    <citation type="submission" date="2015-08" db="UniProtKB">
        <authorList>
            <consortium name="WormBaseParasite"/>
        </authorList>
    </citation>
    <scope>IDENTIFICATION</scope>
</reference>
<keyword evidence="2" id="KW-1185">Reference proteome</keyword>
<dbReference type="Proteomes" id="UP000035681">
    <property type="component" value="Unplaced"/>
</dbReference>
<dbReference type="WBParaSite" id="SSTP_0000704400.1">
    <property type="protein sequence ID" value="SSTP_0000704400.1"/>
    <property type="gene ID" value="SSTP_0000704400"/>
</dbReference>